<dbReference type="PaxDb" id="4097-A0A1S3Y445"/>
<sequence>MNAQLNSTPSFIQENGSGSDSDTNADDSPEYYQSISSTADDDDAQISDQRPNPVQSSDDEEPDESNHFHRLPNGYARCEENGISSLDLSDGEEDECKSEVEEEEEGIRAASDNAVQRALREDESRRNAPLTAENATRVMEAMRRVSFGGVAPNWTSEVPEDQWIVHLRRLREPPANASTN</sequence>
<proteinExistence type="predicted"/>
<dbReference type="GeneID" id="107771965"/>
<dbReference type="RefSeq" id="XP_016446921.1">
    <property type="nucleotide sequence ID" value="XM_016591435.2"/>
</dbReference>
<evidence type="ECO:0000313" key="2">
    <source>
        <dbReference type="Proteomes" id="UP000790787"/>
    </source>
</evidence>
<dbReference type="RefSeq" id="XP_016446921.1">
    <property type="nucleotide sequence ID" value="XM_016591435.1"/>
</dbReference>
<accession>A0A1S3Y445</accession>
<reference evidence="2" key="1">
    <citation type="journal article" date="2014" name="Nat. Commun.">
        <title>The tobacco genome sequence and its comparison with those of tomato and potato.</title>
        <authorList>
            <person name="Sierro N."/>
            <person name="Battey J.N."/>
            <person name="Ouadi S."/>
            <person name="Bakaher N."/>
            <person name="Bovet L."/>
            <person name="Willig A."/>
            <person name="Goepfert S."/>
            <person name="Peitsch M.C."/>
            <person name="Ivanov N.V."/>
        </authorList>
    </citation>
    <scope>NUCLEOTIDE SEQUENCE [LARGE SCALE GENOMIC DNA]</scope>
</reference>
<dbReference type="OrthoDB" id="1933769at2759"/>
<feature type="region of interest" description="Disordered" evidence="1">
    <location>
        <begin position="1"/>
        <end position="130"/>
    </location>
</feature>
<feature type="compositionally biased region" description="Polar residues" evidence="1">
    <location>
        <begin position="1"/>
        <end position="22"/>
    </location>
</feature>
<organism evidence="2 3">
    <name type="scientific">Nicotiana tabacum</name>
    <name type="common">Common tobacco</name>
    <dbReference type="NCBI Taxonomy" id="4097"/>
    <lineage>
        <taxon>Eukaryota</taxon>
        <taxon>Viridiplantae</taxon>
        <taxon>Streptophyta</taxon>
        <taxon>Embryophyta</taxon>
        <taxon>Tracheophyta</taxon>
        <taxon>Spermatophyta</taxon>
        <taxon>Magnoliopsida</taxon>
        <taxon>eudicotyledons</taxon>
        <taxon>Gunneridae</taxon>
        <taxon>Pentapetalae</taxon>
        <taxon>asterids</taxon>
        <taxon>lamiids</taxon>
        <taxon>Solanales</taxon>
        <taxon>Solanaceae</taxon>
        <taxon>Nicotianoideae</taxon>
        <taxon>Nicotianeae</taxon>
        <taxon>Nicotiana</taxon>
    </lineage>
</organism>
<dbReference type="OMA" id="PPWAGSV"/>
<feature type="compositionally biased region" description="Polar residues" evidence="1">
    <location>
        <begin position="46"/>
        <end position="56"/>
    </location>
</feature>
<dbReference type="KEGG" id="nta:107771965"/>
<feature type="compositionally biased region" description="Acidic residues" evidence="1">
    <location>
        <begin position="89"/>
        <end position="105"/>
    </location>
</feature>
<dbReference type="Pfam" id="PF06910">
    <property type="entry name" value="MEA1"/>
    <property type="match status" value="1"/>
</dbReference>
<protein>
    <submittedName>
        <fullName evidence="3">Uncharacterized protein LOC107771965</fullName>
    </submittedName>
</protein>
<evidence type="ECO:0000313" key="3">
    <source>
        <dbReference type="RefSeq" id="XP_016446921.1"/>
    </source>
</evidence>
<evidence type="ECO:0000256" key="1">
    <source>
        <dbReference type="SAM" id="MobiDB-lite"/>
    </source>
</evidence>
<dbReference type="AlphaFoldDB" id="A0A1S3Y445"/>
<dbReference type="PANTHER" id="PTHR37175:SF1">
    <property type="entry name" value="CONSTANS-LIKE PROTEIN-RELATED"/>
    <property type="match status" value="1"/>
</dbReference>
<keyword evidence="2" id="KW-1185">Reference proteome</keyword>
<dbReference type="PANTHER" id="PTHR37175">
    <property type="entry name" value="BNAA08G28800D PROTEIN"/>
    <property type="match status" value="1"/>
</dbReference>
<reference evidence="3" key="2">
    <citation type="submission" date="2025-08" db="UniProtKB">
        <authorList>
            <consortium name="RefSeq"/>
        </authorList>
    </citation>
    <scope>IDENTIFICATION</scope>
    <source>
        <tissue evidence="3">Leaf</tissue>
    </source>
</reference>
<name>A0A1S3Y445_TOBAC</name>
<gene>
    <name evidence="3" type="primary">LOC107771965</name>
</gene>
<dbReference type="STRING" id="4097.A0A1S3Y445"/>
<dbReference type="Proteomes" id="UP000790787">
    <property type="component" value="Chromosome 22"/>
</dbReference>